<organism evidence="2 3">
    <name type="scientific">Lysobacter daejeonensis GH1-9</name>
    <dbReference type="NCBI Taxonomy" id="1385517"/>
    <lineage>
        <taxon>Bacteria</taxon>
        <taxon>Pseudomonadati</taxon>
        <taxon>Pseudomonadota</taxon>
        <taxon>Gammaproteobacteria</taxon>
        <taxon>Lysobacterales</taxon>
        <taxon>Lysobacteraceae</taxon>
        <taxon>Aerolutibacter</taxon>
    </lineage>
</organism>
<dbReference type="OrthoDB" id="6027776at2"/>
<dbReference type="RefSeq" id="WP_156962815.1">
    <property type="nucleotide sequence ID" value="NZ_AVPU01000001.1"/>
</dbReference>
<evidence type="ECO:0008006" key="4">
    <source>
        <dbReference type="Google" id="ProtNLM"/>
    </source>
</evidence>
<evidence type="ECO:0000313" key="3">
    <source>
        <dbReference type="Proteomes" id="UP000029998"/>
    </source>
</evidence>
<dbReference type="Proteomes" id="UP000029998">
    <property type="component" value="Unassembled WGS sequence"/>
</dbReference>
<dbReference type="AlphaFoldDB" id="A0A0A0F143"/>
<gene>
    <name evidence="2" type="ORF">N800_08790</name>
</gene>
<dbReference type="NCBIfam" id="NF033807">
    <property type="entry name" value="CopL_fam"/>
    <property type="match status" value="1"/>
</dbReference>
<accession>A0A0A0F143</accession>
<dbReference type="STRING" id="1385517.N800_08790"/>
<feature type="compositionally biased region" description="Polar residues" evidence="1">
    <location>
        <begin position="41"/>
        <end position="60"/>
    </location>
</feature>
<evidence type="ECO:0000313" key="2">
    <source>
        <dbReference type="EMBL" id="KGM56285.1"/>
    </source>
</evidence>
<dbReference type="eggNOG" id="ENOG5030NV4">
    <property type="taxonomic scope" value="Bacteria"/>
</dbReference>
<feature type="region of interest" description="Disordered" evidence="1">
    <location>
        <begin position="41"/>
        <end position="69"/>
    </location>
</feature>
<protein>
    <recommendedName>
        <fullName evidence="4">CopL family metal-binding regulatory protein</fullName>
    </recommendedName>
</protein>
<sequence length="136" mass="14064">MAWSALALRCLLIVAFCLDGGASLWKASQMAAHMASKSSNATASTVSDPVSGTAATSAQGCESPGLAVSTSTNEQHEDCDCEEANGCRCPCAFAVKLLVQRVPFAAQHRLAVQPAIAQEPSTAQIKTSAVFRPPIA</sequence>
<name>A0A0A0F143_9GAMM</name>
<dbReference type="EMBL" id="AVPU01000001">
    <property type="protein sequence ID" value="KGM56285.1"/>
    <property type="molecule type" value="Genomic_DNA"/>
</dbReference>
<comment type="caution">
    <text evidence="2">The sequence shown here is derived from an EMBL/GenBank/DDBJ whole genome shotgun (WGS) entry which is preliminary data.</text>
</comment>
<dbReference type="InterPro" id="IPR048034">
    <property type="entry name" value="CopL-like"/>
</dbReference>
<reference evidence="2 3" key="1">
    <citation type="submission" date="2013-08" db="EMBL/GenBank/DDBJ databases">
        <title>Genome sequencing of Lysobacter.</title>
        <authorList>
            <person name="Zhang S."/>
            <person name="Wang G."/>
        </authorList>
    </citation>
    <scope>NUCLEOTIDE SEQUENCE [LARGE SCALE GENOMIC DNA]</scope>
    <source>
        <strain evidence="2 3">GH1-9</strain>
    </source>
</reference>
<keyword evidence="3" id="KW-1185">Reference proteome</keyword>
<evidence type="ECO:0000256" key="1">
    <source>
        <dbReference type="SAM" id="MobiDB-lite"/>
    </source>
</evidence>
<proteinExistence type="predicted"/>